<dbReference type="Gene3D" id="3.40.1000.10">
    <property type="entry name" value="Mog1/PsbP, alpha/beta/alpha sandwich"/>
    <property type="match status" value="1"/>
</dbReference>
<sequence length="171" mass="18100">MTTATRTVTVQDPESTVPPMALDLPAGWVEVADAGPVLGAFSDARSLDPGIASNATLTAVPLAAGTDLEAWQSVVREEQLSTLPDLQVIEDRRLDTDDGTAQWHDSSVMTDPNGATLLVRRWSRVVPGIGLTLTLTTLPTVDARHGELFDGLAASWRLGASPRNGDSDARS</sequence>
<gene>
    <name evidence="1" type="ORF">CFK41_03975</name>
</gene>
<organism evidence="1 2">
    <name type="scientific">Brachybacterium ginsengisoli</name>
    <dbReference type="NCBI Taxonomy" id="1331682"/>
    <lineage>
        <taxon>Bacteria</taxon>
        <taxon>Bacillati</taxon>
        <taxon>Actinomycetota</taxon>
        <taxon>Actinomycetes</taxon>
        <taxon>Micrococcales</taxon>
        <taxon>Dermabacteraceae</taxon>
        <taxon>Brachybacterium</taxon>
    </lineage>
</organism>
<dbReference type="AlphaFoldDB" id="A0A291GV97"/>
<dbReference type="RefSeq" id="WP_096798503.1">
    <property type="nucleotide sequence ID" value="NZ_CP023564.1"/>
</dbReference>
<evidence type="ECO:0000313" key="1">
    <source>
        <dbReference type="EMBL" id="ATG54024.1"/>
    </source>
</evidence>
<reference evidence="1 2" key="1">
    <citation type="journal article" date="2014" name="Int. J. Syst. Evol. Microbiol.">
        <title>Brachybacterium ginsengisoli sp. nov., isolated from soil of a ginseng field.</title>
        <authorList>
            <person name="Hoang V.A."/>
            <person name="Kim Y.J."/>
            <person name="Nguyen N.L."/>
            <person name="Yang D.C."/>
        </authorList>
    </citation>
    <scope>NUCLEOTIDE SEQUENCE [LARGE SCALE GENOMIC DNA]</scope>
    <source>
        <strain evidence="1 2">DCY80</strain>
    </source>
</reference>
<dbReference type="EMBL" id="CP023564">
    <property type="protein sequence ID" value="ATG54024.1"/>
    <property type="molecule type" value="Genomic_DNA"/>
</dbReference>
<dbReference type="KEGG" id="bgg:CFK41_03975"/>
<evidence type="ECO:0008006" key="3">
    <source>
        <dbReference type="Google" id="ProtNLM"/>
    </source>
</evidence>
<protein>
    <recommendedName>
        <fullName evidence="3">DUF1795 domain-containing protein</fullName>
    </recommendedName>
</protein>
<dbReference type="Proteomes" id="UP000217889">
    <property type="component" value="Chromosome"/>
</dbReference>
<keyword evidence="2" id="KW-1185">Reference proteome</keyword>
<proteinExistence type="predicted"/>
<dbReference type="OrthoDB" id="4793935at2"/>
<evidence type="ECO:0000313" key="2">
    <source>
        <dbReference type="Proteomes" id="UP000217889"/>
    </source>
</evidence>
<name>A0A291GV97_9MICO</name>
<accession>A0A291GV97</accession>